<evidence type="ECO:0000313" key="1">
    <source>
        <dbReference type="EMBL" id="CAB4788078.1"/>
    </source>
</evidence>
<reference evidence="1" key="1">
    <citation type="submission" date="2020-05" db="EMBL/GenBank/DDBJ databases">
        <authorList>
            <person name="Chiriac C."/>
            <person name="Salcher M."/>
            <person name="Ghai R."/>
            <person name="Kavagutti S V."/>
        </authorList>
    </citation>
    <scope>NUCLEOTIDE SEQUENCE</scope>
</reference>
<protein>
    <submittedName>
        <fullName evidence="1">Unannotated protein</fullName>
    </submittedName>
</protein>
<sequence length="288" mass="31809">MTMPVQLRRDLNIGSAWMLPEWSTGPRGHERVVLEAAKEAGYRGIQGADPRRCLDLGLLPIAFGIRPTAGDLLDQARLWADAGFACATLLLGTGMEDDDQAARLVEEVIEVSVAAQIPLYIETHRATVTQDIWRTVQLVKRFPEIRFNGDFSHWYTGLEMTFGDFEGKLDFLDPVFQRVRYLHGRIGTSGSIQVDIGEGNGPDQPHVDHFRAFWTRSFAGCIALAQHDAGADSGFEIGFAPELLPAEIGYARRVPGPDGTMQEEGDRWHQSLVLTRIASECFAAALTA</sequence>
<dbReference type="InterPro" id="IPR036237">
    <property type="entry name" value="Xyl_isomerase-like_sf"/>
</dbReference>
<dbReference type="Gene3D" id="3.20.20.150">
    <property type="entry name" value="Divalent-metal-dependent TIM barrel enzymes"/>
    <property type="match status" value="1"/>
</dbReference>
<dbReference type="AlphaFoldDB" id="A0A6J6WYU0"/>
<proteinExistence type="predicted"/>
<dbReference type="SUPFAM" id="SSF51658">
    <property type="entry name" value="Xylose isomerase-like"/>
    <property type="match status" value="1"/>
</dbReference>
<organism evidence="1">
    <name type="scientific">freshwater metagenome</name>
    <dbReference type="NCBI Taxonomy" id="449393"/>
    <lineage>
        <taxon>unclassified sequences</taxon>
        <taxon>metagenomes</taxon>
        <taxon>ecological metagenomes</taxon>
    </lineage>
</organism>
<name>A0A6J6WYU0_9ZZZZ</name>
<dbReference type="EMBL" id="CAFAAI010000016">
    <property type="protein sequence ID" value="CAB4788078.1"/>
    <property type="molecule type" value="Genomic_DNA"/>
</dbReference>
<gene>
    <name evidence="1" type="ORF">UFOPK2992_00196</name>
</gene>
<accession>A0A6J6WYU0</accession>